<dbReference type="GO" id="GO:0016705">
    <property type="term" value="F:oxidoreductase activity, acting on paired donors, with incorporation or reduction of molecular oxygen"/>
    <property type="evidence" value="ECO:0007669"/>
    <property type="project" value="InterPro"/>
</dbReference>
<dbReference type="UniPathway" id="UPA00232"/>
<evidence type="ECO:0000313" key="9">
    <source>
        <dbReference type="EMBL" id="KTD79568.1"/>
    </source>
</evidence>
<gene>
    <name evidence="10" type="primary">visC</name>
    <name evidence="9" type="ORF">Lstg_0784</name>
    <name evidence="10" type="ORF">NCTC11991_03173</name>
</gene>
<dbReference type="Proteomes" id="UP000255110">
    <property type="component" value="Unassembled WGS sequence"/>
</dbReference>
<comment type="pathway">
    <text evidence="2">Cofactor biosynthesis; ubiquinone biosynthesis.</text>
</comment>
<dbReference type="EC" id="1.14.13.-" evidence="10"/>
<keyword evidence="7" id="KW-0503">Monooxygenase</keyword>
<evidence type="ECO:0000313" key="10">
    <source>
        <dbReference type="EMBL" id="STY24546.1"/>
    </source>
</evidence>
<dbReference type="Gene3D" id="3.50.50.60">
    <property type="entry name" value="FAD/NAD(P)-binding domain"/>
    <property type="match status" value="2"/>
</dbReference>
<dbReference type="GO" id="GO:0006744">
    <property type="term" value="P:ubiquinone biosynthetic process"/>
    <property type="evidence" value="ECO:0007669"/>
    <property type="project" value="UniProtKB-UniPathway"/>
</dbReference>
<reference evidence="10 12" key="2">
    <citation type="submission" date="2018-06" db="EMBL/GenBank/DDBJ databases">
        <authorList>
            <consortium name="Pathogen Informatics"/>
            <person name="Doyle S."/>
        </authorList>
    </citation>
    <scope>NUCLEOTIDE SEQUENCE [LARGE SCALE GENOMIC DNA]</scope>
    <source>
        <strain evidence="10 12">NCTC11991</strain>
    </source>
</reference>
<organism evidence="10 12">
    <name type="scientific">Legionella steigerwaltii</name>
    <dbReference type="NCBI Taxonomy" id="460"/>
    <lineage>
        <taxon>Bacteria</taxon>
        <taxon>Pseudomonadati</taxon>
        <taxon>Pseudomonadota</taxon>
        <taxon>Gammaproteobacteria</taxon>
        <taxon>Legionellales</taxon>
        <taxon>Legionellaceae</taxon>
        <taxon>Legionella</taxon>
    </lineage>
</organism>
<dbReference type="OrthoDB" id="9769565at2"/>
<keyword evidence="11" id="KW-1185">Reference proteome</keyword>
<evidence type="ECO:0000313" key="11">
    <source>
        <dbReference type="Proteomes" id="UP000054820"/>
    </source>
</evidence>
<evidence type="ECO:0000256" key="1">
    <source>
        <dbReference type="ARBA" id="ARBA00001974"/>
    </source>
</evidence>
<evidence type="ECO:0000256" key="4">
    <source>
        <dbReference type="ARBA" id="ARBA00022630"/>
    </source>
</evidence>
<dbReference type="AlphaFoldDB" id="A0A378LCG0"/>
<dbReference type="GO" id="GO:0071949">
    <property type="term" value="F:FAD binding"/>
    <property type="evidence" value="ECO:0007669"/>
    <property type="project" value="InterPro"/>
</dbReference>
<evidence type="ECO:0000256" key="7">
    <source>
        <dbReference type="ARBA" id="ARBA00023033"/>
    </source>
</evidence>
<keyword evidence="4" id="KW-0285">Flavoprotein</keyword>
<dbReference type="InterPro" id="IPR036188">
    <property type="entry name" value="FAD/NAD-bd_sf"/>
</dbReference>
<reference evidence="9 11" key="1">
    <citation type="submission" date="2015-11" db="EMBL/GenBank/DDBJ databases">
        <title>Genomic analysis of 38 Legionella species identifies large and diverse effector repertoires.</title>
        <authorList>
            <person name="Burstein D."/>
            <person name="Amaro F."/>
            <person name="Zusman T."/>
            <person name="Lifshitz Z."/>
            <person name="Cohen O."/>
            <person name="Gilbert J.A."/>
            <person name="Pupko T."/>
            <person name="Shuman H.A."/>
            <person name="Segal G."/>
        </authorList>
    </citation>
    <scope>NUCLEOTIDE SEQUENCE [LARGE SCALE GENOMIC DNA]</scope>
    <source>
        <strain evidence="9 11">SC-18-C9</strain>
    </source>
</reference>
<evidence type="ECO:0000256" key="2">
    <source>
        <dbReference type="ARBA" id="ARBA00004749"/>
    </source>
</evidence>
<protein>
    <submittedName>
        <fullName evidence="9 10">Oxidoreductase with FAD/NAD(P)-binding domain</fullName>
        <ecNumber evidence="10">1.14.13.-</ecNumber>
    </submittedName>
</protein>
<proteinExistence type="inferred from homology"/>
<dbReference type="Proteomes" id="UP000054820">
    <property type="component" value="Unassembled WGS sequence"/>
</dbReference>
<name>A0A378LCG0_9GAMM</name>
<evidence type="ECO:0000256" key="6">
    <source>
        <dbReference type="ARBA" id="ARBA00023002"/>
    </source>
</evidence>
<dbReference type="InterPro" id="IPR010971">
    <property type="entry name" value="UbiH/COQ6"/>
</dbReference>
<accession>A0A378LCG0</accession>
<dbReference type="RefSeq" id="WP_058476363.1">
    <property type="nucleotide sequence ID" value="NZ_CAAAIO010000004.1"/>
</dbReference>
<dbReference type="EMBL" id="LNYZ01000005">
    <property type="protein sequence ID" value="KTD79568.1"/>
    <property type="molecule type" value="Genomic_DNA"/>
</dbReference>
<dbReference type="EMBL" id="UGOY01000001">
    <property type="protein sequence ID" value="STY24546.1"/>
    <property type="molecule type" value="Genomic_DNA"/>
</dbReference>
<dbReference type="STRING" id="460.Lstg_0784"/>
<dbReference type="PRINTS" id="PR00420">
    <property type="entry name" value="RNGMNOXGNASE"/>
</dbReference>
<comment type="cofactor">
    <cofactor evidence="1">
        <name>FAD</name>
        <dbReference type="ChEBI" id="CHEBI:57692"/>
    </cofactor>
</comment>
<keyword evidence="5" id="KW-0274">FAD</keyword>
<dbReference type="GO" id="GO:0004497">
    <property type="term" value="F:monooxygenase activity"/>
    <property type="evidence" value="ECO:0007669"/>
    <property type="project" value="UniProtKB-KW"/>
</dbReference>
<dbReference type="PANTHER" id="PTHR43876">
    <property type="entry name" value="UBIQUINONE BIOSYNTHESIS MONOOXYGENASE COQ6, MITOCHONDRIAL"/>
    <property type="match status" value="1"/>
</dbReference>
<comment type="similarity">
    <text evidence="3">Belongs to the UbiH/COQ6 family.</text>
</comment>
<dbReference type="SUPFAM" id="SSF51905">
    <property type="entry name" value="FAD/NAD(P)-binding domain"/>
    <property type="match status" value="1"/>
</dbReference>
<evidence type="ECO:0000256" key="3">
    <source>
        <dbReference type="ARBA" id="ARBA00005349"/>
    </source>
</evidence>
<dbReference type="InterPro" id="IPR002938">
    <property type="entry name" value="FAD-bd"/>
</dbReference>
<evidence type="ECO:0000259" key="8">
    <source>
        <dbReference type="Pfam" id="PF01494"/>
    </source>
</evidence>
<dbReference type="PANTHER" id="PTHR43876:SF7">
    <property type="entry name" value="UBIQUINONE BIOSYNTHESIS MONOOXYGENASE COQ6, MITOCHONDRIAL"/>
    <property type="match status" value="1"/>
</dbReference>
<evidence type="ECO:0000313" key="12">
    <source>
        <dbReference type="Proteomes" id="UP000255110"/>
    </source>
</evidence>
<keyword evidence="6 10" id="KW-0560">Oxidoreductase</keyword>
<evidence type="ECO:0000256" key="5">
    <source>
        <dbReference type="ARBA" id="ARBA00022827"/>
    </source>
</evidence>
<dbReference type="NCBIfam" id="TIGR01988">
    <property type="entry name" value="Ubi-OHases"/>
    <property type="match status" value="1"/>
</dbReference>
<dbReference type="InterPro" id="IPR051205">
    <property type="entry name" value="UbiH/COQ6_monooxygenase"/>
</dbReference>
<feature type="domain" description="FAD-binding" evidence="8">
    <location>
        <begin position="6"/>
        <end position="341"/>
    </location>
</feature>
<sequence length="389" mass="43269">MSLQFNVLIIGGGIVGLTAALAMAQRGYSVAVIDAGSLKVDCSQPDTRVYAINYASQALLQQLNVWQYLENTRVSPYRRMYVWDAESKAHIDFDSRYVGAQNLGSIIEESVLKHALLQQASTQSSIHLFPESYVEEVFSEDAKVKVCGNQQAWEGQLLMVADGANSPVRQKLKVPLNSWSYDQHALVATVSVEKEHHHTAYQVFRADGPLAFLPLADAHQCSIVWSTSPTQVKKLMNLSEQEFNASLTEAFAKKLGQVEVISTRHQFPLQMRHVKHYVGNRWLLLGDAAHTIHPLAGLGLNLGLADVHSWIQCLDAAHDTLVSKKALGAYQRERKNAVWQTILLMEGFKRLFSNSFLPIVTLRGLGLGLCNGFTPIKRLFIQHAQGIQP</sequence>
<dbReference type="Pfam" id="PF01494">
    <property type="entry name" value="FAD_binding_3"/>
    <property type="match status" value="1"/>
</dbReference>